<dbReference type="EMBL" id="BASG01000006">
    <property type="protein sequence ID" value="GAD12955.1"/>
    <property type="molecule type" value="Genomic_DNA"/>
</dbReference>
<gene>
    <name evidence="2" type="ORF">GBL_1172</name>
</gene>
<dbReference type="AlphaFoldDB" id="U2X2Q2"/>
<keyword evidence="1" id="KW-0472">Membrane</keyword>
<dbReference type="Proteomes" id="UP000016424">
    <property type="component" value="Unassembled WGS sequence"/>
</dbReference>
<reference evidence="3" key="1">
    <citation type="journal article" date="2013" name="Genome">
        <title>Draft Genome Sequence of Geobacillus kaustophilus GBlys, a Lysogenic Strain with Bacteriophage phiOH2.</title>
        <authorList>
            <person name="Doi K."/>
            <person name="Mori K."/>
            <person name="Martono H."/>
            <person name="Nagayoshi Y."/>
            <person name="Fujino Y."/>
            <person name="Tashiro K."/>
            <person name="Kuhara S."/>
            <person name="Ohshima T."/>
        </authorList>
    </citation>
    <scope>NUCLEOTIDE SEQUENCE [LARGE SCALE GENOMIC DNA]</scope>
    <source>
        <strain evidence="3">GBlys</strain>
    </source>
</reference>
<accession>U2X2Q2</accession>
<proteinExistence type="predicted"/>
<comment type="caution">
    <text evidence="2">The sequence shown here is derived from an EMBL/GenBank/DDBJ whole genome shotgun (WGS) entry which is preliminary data.</text>
</comment>
<name>U2X2Q2_GEOKU</name>
<keyword evidence="1" id="KW-1133">Transmembrane helix</keyword>
<keyword evidence="1" id="KW-0812">Transmembrane</keyword>
<evidence type="ECO:0000313" key="3">
    <source>
        <dbReference type="Proteomes" id="UP000016424"/>
    </source>
</evidence>
<evidence type="ECO:0000313" key="2">
    <source>
        <dbReference type="EMBL" id="GAD12955.1"/>
    </source>
</evidence>
<protein>
    <submittedName>
        <fullName evidence="2">Uncharacterized protein</fullName>
    </submittedName>
</protein>
<feature type="transmembrane region" description="Helical" evidence="1">
    <location>
        <begin position="12"/>
        <end position="35"/>
    </location>
</feature>
<evidence type="ECO:0000256" key="1">
    <source>
        <dbReference type="SAM" id="Phobius"/>
    </source>
</evidence>
<organism evidence="2 3">
    <name type="scientific">Geobacillus kaustophilus GBlys</name>
    <dbReference type="NCBI Taxonomy" id="1337888"/>
    <lineage>
        <taxon>Bacteria</taxon>
        <taxon>Bacillati</taxon>
        <taxon>Bacillota</taxon>
        <taxon>Bacilli</taxon>
        <taxon>Bacillales</taxon>
        <taxon>Anoxybacillaceae</taxon>
        <taxon>Geobacillus</taxon>
        <taxon>Geobacillus thermoleovorans group</taxon>
    </lineage>
</organism>
<sequence>MSFVRIVRYRSAMGDFGLSTVISFRFAFVSCFPVLRTYGFTSYLRNGGLVFHVLI</sequence>